<comment type="caution">
    <text evidence="2">The sequence shown here is derived from an EMBL/GenBank/DDBJ whole genome shotgun (WGS) entry which is preliminary data.</text>
</comment>
<sequence>MKKINNLLFTIVIIFFLSFVIYSYRSIFLTPYDNNYYRDLYDHSQWNIPRSKRTVGDNIVYKVAGYDLVKTWDYFTIDPQTPVLGKYIFGYSILTFKNAEIASLILFIFTGLLFYLLSNIIFKNKFLSQVSLLIFITEPIIFYQSSQSMLDLSHFS</sequence>
<keyword evidence="1" id="KW-0812">Transmembrane</keyword>
<gene>
    <name evidence="2" type="ORF">UR89_C0009G0012</name>
</gene>
<feature type="transmembrane region" description="Helical" evidence="1">
    <location>
        <begin position="7"/>
        <end position="24"/>
    </location>
</feature>
<reference evidence="2 3" key="1">
    <citation type="journal article" date="2015" name="Nature">
        <title>rRNA introns, odd ribosomes, and small enigmatic genomes across a large radiation of phyla.</title>
        <authorList>
            <person name="Brown C.T."/>
            <person name="Hug L.A."/>
            <person name="Thomas B.C."/>
            <person name="Sharon I."/>
            <person name="Castelle C.J."/>
            <person name="Singh A."/>
            <person name="Wilkins M.J."/>
            <person name="Williams K.H."/>
            <person name="Banfield J.F."/>
        </authorList>
    </citation>
    <scope>NUCLEOTIDE SEQUENCE [LARGE SCALE GENOMIC DNA]</scope>
</reference>
<organism evidence="2 3">
    <name type="scientific">Candidatus Roizmanbacteria bacterium GW2011_GWA2_35_8</name>
    <dbReference type="NCBI Taxonomy" id="1618479"/>
    <lineage>
        <taxon>Bacteria</taxon>
        <taxon>Candidatus Roizmaniibacteriota</taxon>
    </lineage>
</organism>
<proteinExistence type="predicted"/>
<evidence type="ECO:0000313" key="3">
    <source>
        <dbReference type="Proteomes" id="UP000034536"/>
    </source>
</evidence>
<feature type="transmembrane region" description="Helical" evidence="1">
    <location>
        <begin position="101"/>
        <end position="122"/>
    </location>
</feature>
<accession>A0A0G0DE79</accession>
<keyword evidence="1" id="KW-1133">Transmembrane helix</keyword>
<evidence type="ECO:0008006" key="4">
    <source>
        <dbReference type="Google" id="ProtNLM"/>
    </source>
</evidence>
<name>A0A0G0DE79_9BACT</name>
<keyword evidence="1" id="KW-0472">Membrane</keyword>
<evidence type="ECO:0000313" key="2">
    <source>
        <dbReference type="EMBL" id="KKP86991.1"/>
    </source>
</evidence>
<evidence type="ECO:0000256" key="1">
    <source>
        <dbReference type="SAM" id="Phobius"/>
    </source>
</evidence>
<dbReference type="AlphaFoldDB" id="A0A0G0DE79"/>
<dbReference type="EMBL" id="LBQX01000009">
    <property type="protein sequence ID" value="KKP86991.1"/>
    <property type="molecule type" value="Genomic_DNA"/>
</dbReference>
<dbReference type="Proteomes" id="UP000034536">
    <property type="component" value="Unassembled WGS sequence"/>
</dbReference>
<protein>
    <recommendedName>
        <fullName evidence="4">Glycosyltransferase RgtA/B/C/D-like domain-containing protein</fullName>
    </recommendedName>
</protein>